<keyword evidence="3" id="KW-0067">ATP-binding</keyword>
<evidence type="ECO:0000259" key="2">
    <source>
        <dbReference type="Pfam" id="PF13581"/>
    </source>
</evidence>
<dbReference type="RefSeq" id="WP_311612926.1">
    <property type="nucleotide sequence ID" value="NZ_JAVRFI010000013.1"/>
</dbReference>
<name>A0ABU2SR71_9ACTN</name>
<keyword evidence="3" id="KW-0547">Nucleotide-binding</keyword>
<dbReference type="Pfam" id="PF13581">
    <property type="entry name" value="HATPase_c_2"/>
    <property type="match status" value="1"/>
</dbReference>
<comment type="caution">
    <text evidence="3">The sequence shown here is derived from an EMBL/GenBank/DDBJ whole genome shotgun (WGS) entry which is preliminary data.</text>
</comment>
<dbReference type="InterPro" id="IPR003594">
    <property type="entry name" value="HATPase_dom"/>
</dbReference>
<evidence type="ECO:0000256" key="1">
    <source>
        <dbReference type="ARBA" id="ARBA00022527"/>
    </source>
</evidence>
<dbReference type="SUPFAM" id="SSF55874">
    <property type="entry name" value="ATPase domain of HSP90 chaperone/DNA topoisomerase II/histidine kinase"/>
    <property type="match status" value="1"/>
</dbReference>
<dbReference type="CDD" id="cd16936">
    <property type="entry name" value="HATPase_RsbW-like"/>
    <property type="match status" value="1"/>
</dbReference>
<dbReference type="InterPro" id="IPR050267">
    <property type="entry name" value="Anti-sigma-factor_SerPK"/>
</dbReference>
<organism evidence="3 4">
    <name type="scientific">Streptomyces hesseae</name>
    <dbReference type="NCBI Taxonomy" id="3075519"/>
    <lineage>
        <taxon>Bacteria</taxon>
        <taxon>Bacillati</taxon>
        <taxon>Actinomycetota</taxon>
        <taxon>Actinomycetes</taxon>
        <taxon>Kitasatosporales</taxon>
        <taxon>Streptomycetaceae</taxon>
        <taxon>Streptomyces</taxon>
    </lineage>
</organism>
<keyword evidence="4" id="KW-1185">Reference proteome</keyword>
<dbReference type="EMBL" id="JAVRFI010000013">
    <property type="protein sequence ID" value="MDT0451493.1"/>
    <property type="molecule type" value="Genomic_DNA"/>
</dbReference>
<accession>A0ABU2SR71</accession>
<keyword evidence="1" id="KW-0808">Transferase</keyword>
<dbReference type="Gene3D" id="3.30.565.10">
    <property type="entry name" value="Histidine kinase-like ATPase, C-terminal domain"/>
    <property type="match status" value="1"/>
</dbReference>
<dbReference type="InterPro" id="IPR036890">
    <property type="entry name" value="HATPase_C_sf"/>
</dbReference>
<sequence>MTAHPAATGVPAYTQTMPREATSARRARLLVTAALNTWDLPDLIDTGVLIVSELVANAVVHTECRNLRVTVPRPRPDRVRVAVVDMSRQRPVRQMPPFDEERGRGLAVVASLADRWKVDSLPWGKRVWAELHTDARK</sequence>
<dbReference type="PANTHER" id="PTHR35526">
    <property type="entry name" value="ANTI-SIGMA-F FACTOR RSBW-RELATED"/>
    <property type="match status" value="1"/>
</dbReference>
<dbReference type="GO" id="GO:0005524">
    <property type="term" value="F:ATP binding"/>
    <property type="evidence" value="ECO:0007669"/>
    <property type="project" value="UniProtKB-KW"/>
</dbReference>
<proteinExistence type="predicted"/>
<dbReference type="PANTHER" id="PTHR35526:SF3">
    <property type="entry name" value="ANTI-SIGMA-F FACTOR RSBW"/>
    <property type="match status" value="1"/>
</dbReference>
<keyword evidence="1" id="KW-0418">Kinase</keyword>
<keyword evidence="1" id="KW-0723">Serine/threonine-protein kinase</keyword>
<evidence type="ECO:0000313" key="3">
    <source>
        <dbReference type="EMBL" id="MDT0451493.1"/>
    </source>
</evidence>
<dbReference type="Proteomes" id="UP001180531">
    <property type="component" value="Unassembled WGS sequence"/>
</dbReference>
<reference evidence="3" key="1">
    <citation type="submission" date="2024-05" db="EMBL/GenBank/DDBJ databases">
        <title>30 novel species of actinomycetes from the DSMZ collection.</title>
        <authorList>
            <person name="Nouioui I."/>
        </authorList>
    </citation>
    <scope>NUCLEOTIDE SEQUENCE</scope>
    <source>
        <strain evidence="3">DSM 40473</strain>
    </source>
</reference>
<protein>
    <submittedName>
        <fullName evidence="3">ATP-binding protein</fullName>
    </submittedName>
</protein>
<evidence type="ECO:0000313" key="4">
    <source>
        <dbReference type="Proteomes" id="UP001180531"/>
    </source>
</evidence>
<feature type="domain" description="Histidine kinase/HSP90-like ATPase" evidence="2">
    <location>
        <begin position="18"/>
        <end position="129"/>
    </location>
</feature>
<gene>
    <name evidence="3" type="ORF">RM609_20755</name>
</gene>